<dbReference type="Proteomes" id="UP000245021">
    <property type="component" value="Unassembled WGS sequence"/>
</dbReference>
<dbReference type="Gene3D" id="3.30.70.330">
    <property type="match status" value="1"/>
</dbReference>
<dbReference type="PANTHER" id="PTHR13633">
    <property type="entry name" value="MITOCHONDRIAL TRANSCRIPTION RESCUE FACTOR 1"/>
    <property type="match status" value="1"/>
</dbReference>
<organism evidence="3 4">
    <name type="scientific">Lactococcus termiticola</name>
    <dbReference type="NCBI Taxonomy" id="2169526"/>
    <lineage>
        <taxon>Bacteria</taxon>
        <taxon>Bacillati</taxon>
        <taxon>Bacillota</taxon>
        <taxon>Bacilli</taxon>
        <taxon>Lactobacillales</taxon>
        <taxon>Streptococcaceae</taxon>
        <taxon>Lactococcus</taxon>
    </lineage>
</organism>
<comment type="caution">
    <text evidence="3">The sequence shown here is derived from an EMBL/GenBank/DDBJ whole genome shotgun (WGS) entry which is preliminary data.</text>
</comment>
<dbReference type="GO" id="GO:0051301">
    <property type="term" value="P:cell division"/>
    <property type="evidence" value="ECO:0007669"/>
    <property type="project" value="UniProtKB-KW"/>
</dbReference>
<evidence type="ECO:0000313" key="3">
    <source>
        <dbReference type="EMBL" id="GBG97016.1"/>
    </source>
</evidence>
<reference evidence="3 4" key="1">
    <citation type="journal article" date="2018" name="Genome Announc.">
        <title>Draft Genome Sequence of Lactococcus sp. Strain NtB2 (JCM 32569), Isolated from the Gut of the Higher Termite Nasutitermes takasagoensis.</title>
        <authorList>
            <person name="Noda S."/>
            <person name="Aihara C."/>
            <person name="Yuki M."/>
            <person name="Ohkuma M."/>
        </authorList>
    </citation>
    <scope>NUCLEOTIDE SEQUENCE [LARGE SCALE GENOMIC DNA]</scope>
    <source>
        <strain evidence="3 4">NtB2</strain>
    </source>
</reference>
<dbReference type="Pfam" id="PF01479">
    <property type="entry name" value="S4"/>
    <property type="match status" value="1"/>
</dbReference>
<keyword evidence="3" id="KW-0132">Cell division</keyword>
<dbReference type="CDD" id="cd00165">
    <property type="entry name" value="S4"/>
    <property type="match status" value="1"/>
</dbReference>
<dbReference type="InterPro" id="IPR048443">
    <property type="entry name" value="RqcP2_N"/>
</dbReference>
<dbReference type="Pfam" id="PF21278">
    <property type="entry name" value="YlmH_1st"/>
    <property type="match status" value="1"/>
</dbReference>
<keyword evidence="1" id="KW-0694">RNA-binding</keyword>
<dbReference type="GO" id="GO:0003723">
    <property type="term" value="F:RNA binding"/>
    <property type="evidence" value="ECO:0007669"/>
    <property type="project" value="UniProtKB-KW"/>
</dbReference>
<accession>A0A2R5HGM8</accession>
<dbReference type="Pfam" id="PF17774">
    <property type="entry name" value="YlmH_RBD"/>
    <property type="match status" value="1"/>
</dbReference>
<sequence>MSGHIYQHYQPEERIFVDRVLDWFEQVEGNYSVVSTYFLNPREQEILQTLGNKRELQIFLSSDMMTGETEMVKAVLAPDFYELDEDDFDMALLEIRYASKFHELKHAQILGTLLGQTGIKREQIGDVLLADKRAQVFVSKKMVTAISQSVTKIGRATVQFKEVAWSEKLEIEEQATRKVLLLSQLRLDKIISESFNIPRNIAANMIESSKVKVNFRELSKKDFQLKAGDLISLRGYGRIKILAMLGLTKKDKQKVEVDIIKNKKR</sequence>
<dbReference type="InterPro" id="IPR002942">
    <property type="entry name" value="S4_RNA-bd"/>
</dbReference>
<evidence type="ECO:0000313" key="4">
    <source>
        <dbReference type="Proteomes" id="UP000245021"/>
    </source>
</evidence>
<dbReference type="Gene3D" id="3.30.1370.160">
    <property type="match status" value="1"/>
</dbReference>
<evidence type="ECO:0000259" key="2">
    <source>
        <dbReference type="SMART" id="SM00363"/>
    </source>
</evidence>
<dbReference type="PANTHER" id="PTHR13633:SF3">
    <property type="entry name" value="MITOCHONDRIAL TRANSCRIPTION RESCUE FACTOR 1"/>
    <property type="match status" value="1"/>
</dbReference>
<dbReference type="InterPro" id="IPR036986">
    <property type="entry name" value="S4_RNA-bd_sf"/>
</dbReference>
<dbReference type="SUPFAM" id="SSF55174">
    <property type="entry name" value="Alpha-L RNA-binding motif"/>
    <property type="match status" value="1"/>
</dbReference>
<dbReference type="SMART" id="SM00363">
    <property type="entry name" value="S4"/>
    <property type="match status" value="1"/>
</dbReference>
<keyword evidence="3" id="KW-0131">Cell cycle</keyword>
<feature type="domain" description="RNA-binding S4" evidence="2">
    <location>
        <begin position="185"/>
        <end position="247"/>
    </location>
</feature>
<name>A0A2R5HGM8_9LACT</name>
<gene>
    <name evidence="3" type="ORF">NtB2_01153</name>
</gene>
<dbReference type="InterPro" id="IPR012677">
    <property type="entry name" value="Nucleotide-bd_a/b_plait_sf"/>
</dbReference>
<dbReference type="InterPro" id="IPR040591">
    <property type="entry name" value="RqcP2_RBD"/>
</dbReference>
<proteinExistence type="predicted"/>
<protein>
    <submittedName>
        <fullName evidence="3">Cell division protein</fullName>
    </submittedName>
</protein>
<dbReference type="RefSeq" id="WP_109245982.1">
    <property type="nucleotide sequence ID" value="NZ_BFFO01000006.1"/>
</dbReference>
<evidence type="ECO:0000256" key="1">
    <source>
        <dbReference type="PROSITE-ProRule" id="PRU00182"/>
    </source>
</evidence>
<keyword evidence="4" id="KW-1185">Reference proteome</keyword>
<dbReference type="EMBL" id="BFFO01000006">
    <property type="protein sequence ID" value="GBG97016.1"/>
    <property type="molecule type" value="Genomic_DNA"/>
</dbReference>
<dbReference type="Gene3D" id="3.10.290.10">
    <property type="entry name" value="RNA-binding S4 domain"/>
    <property type="match status" value="1"/>
</dbReference>
<dbReference type="AlphaFoldDB" id="A0A2R5HGM8"/>
<dbReference type="OrthoDB" id="9812787at2"/>
<dbReference type="PROSITE" id="PS50889">
    <property type="entry name" value="S4"/>
    <property type="match status" value="1"/>
</dbReference>